<dbReference type="Proteomes" id="UP000077266">
    <property type="component" value="Unassembled WGS sequence"/>
</dbReference>
<sequence length="398" mass="43287">MFRFHKGLLVVCADQNQHYIFTLPQSLESAALQSVLSWESTLELAKSQATVFVSGASNDRLSWAENRSFVYSSNEGSVEVLMLQPGFAQIPPNLRFPPDGVNPGVLRQGLDTTLLAEWDAYPPDSKVFIVPAGAASEVSLGTLCEDCMTIVALRLGLHSDETDTIEVLSPTRGDGPLHPFLVVGLDSAQCRNLIRLPILVHEAFPERAFFIYAYESAYSKFIGVLHGFDNTRLGEGNVAQVADIIGEAIRQSSEIASIVGAYHEQVEDGVDGMDYLSVFVEHADDAGHNCWIVRCDYPTHDPTGYYLLRDAICALRFDSHDFGTAAMGGPVGATRNNDGEWEPDRCTLCFAFSHVADVCPLPRRIMGWQAAHGPIPRTPSILGSDAGDDDSNAAGHSV</sequence>
<proteinExistence type="predicted"/>
<evidence type="ECO:0000313" key="3">
    <source>
        <dbReference type="Proteomes" id="UP000077266"/>
    </source>
</evidence>
<keyword evidence="3" id="KW-1185">Reference proteome</keyword>
<gene>
    <name evidence="2" type="ORF">EXIGLDRAFT_761806</name>
</gene>
<dbReference type="AlphaFoldDB" id="A0A165N4B3"/>
<dbReference type="InParanoid" id="A0A165N4B3"/>
<organism evidence="2 3">
    <name type="scientific">Exidia glandulosa HHB12029</name>
    <dbReference type="NCBI Taxonomy" id="1314781"/>
    <lineage>
        <taxon>Eukaryota</taxon>
        <taxon>Fungi</taxon>
        <taxon>Dikarya</taxon>
        <taxon>Basidiomycota</taxon>
        <taxon>Agaricomycotina</taxon>
        <taxon>Agaricomycetes</taxon>
        <taxon>Auriculariales</taxon>
        <taxon>Exidiaceae</taxon>
        <taxon>Exidia</taxon>
    </lineage>
</organism>
<evidence type="ECO:0000313" key="2">
    <source>
        <dbReference type="EMBL" id="KZW00187.1"/>
    </source>
</evidence>
<name>A0A165N4B3_EXIGL</name>
<accession>A0A165N4B3</accession>
<protein>
    <submittedName>
        <fullName evidence="2">Uncharacterized protein</fullName>
    </submittedName>
</protein>
<feature type="region of interest" description="Disordered" evidence="1">
    <location>
        <begin position="379"/>
        <end position="398"/>
    </location>
</feature>
<dbReference type="EMBL" id="KV425902">
    <property type="protein sequence ID" value="KZW00187.1"/>
    <property type="molecule type" value="Genomic_DNA"/>
</dbReference>
<reference evidence="2 3" key="1">
    <citation type="journal article" date="2016" name="Mol. Biol. Evol.">
        <title>Comparative Genomics of Early-Diverging Mushroom-Forming Fungi Provides Insights into the Origins of Lignocellulose Decay Capabilities.</title>
        <authorList>
            <person name="Nagy L.G."/>
            <person name="Riley R."/>
            <person name="Tritt A."/>
            <person name="Adam C."/>
            <person name="Daum C."/>
            <person name="Floudas D."/>
            <person name="Sun H."/>
            <person name="Yadav J.S."/>
            <person name="Pangilinan J."/>
            <person name="Larsson K.H."/>
            <person name="Matsuura K."/>
            <person name="Barry K."/>
            <person name="Labutti K."/>
            <person name="Kuo R."/>
            <person name="Ohm R.A."/>
            <person name="Bhattacharya S.S."/>
            <person name="Shirouzu T."/>
            <person name="Yoshinaga Y."/>
            <person name="Martin F.M."/>
            <person name="Grigoriev I.V."/>
            <person name="Hibbett D.S."/>
        </authorList>
    </citation>
    <scope>NUCLEOTIDE SEQUENCE [LARGE SCALE GENOMIC DNA]</scope>
    <source>
        <strain evidence="2 3">HHB12029</strain>
    </source>
</reference>
<evidence type="ECO:0000256" key="1">
    <source>
        <dbReference type="SAM" id="MobiDB-lite"/>
    </source>
</evidence>